<dbReference type="InterPro" id="IPR013525">
    <property type="entry name" value="ABC2_TM"/>
</dbReference>
<dbReference type="EMBL" id="JPGY02000001">
    <property type="protein sequence ID" value="KRU12228.1"/>
    <property type="molecule type" value="Genomic_DNA"/>
</dbReference>
<feature type="transmembrane region" description="Helical" evidence="9">
    <location>
        <begin position="142"/>
        <end position="167"/>
    </location>
</feature>
<feature type="transmembrane region" description="Helical" evidence="9">
    <location>
        <begin position="38"/>
        <end position="63"/>
    </location>
</feature>
<sequence>MFRAIKNLFESTREIFEYKELLSNLTIKELKLKYRNSILGFFWSFLNPILLMLVYTFAFTYIIPQNTPHYTVSLLAALLPWNFFSAAVQGSTSSIVSNSNLIKKVYFPREIIPLSIILSNFVNFIITLTILFVAMAVENIEIGWVALLYPVVLILLLWLAIGLSYLLSALNVLYRDISHFVEIFFMLWLYLTPVIYPLERVQSIAQMDPSKAQIIKICFLINPMTLVVESCRKLLLENKLPSAWYFIGLILINIILILVGNSIFRRIEKVFAEEI</sequence>
<feature type="transmembrane region" description="Helical" evidence="9">
    <location>
        <begin position="111"/>
        <end position="136"/>
    </location>
</feature>
<keyword evidence="8 9" id="KW-0472">Membrane</keyword>
<evidence type="ECO:0000256" key="6">
    <source>
        <dbReference type="ARBA" id="ARBA00022692"/>
    </source>
</evidence>
<evidence type="ECO:0000256" key="8">
    <source>
        <dbReference type="ARBA" id="ARBA00023136"/>
    </source>
</evidence>
<dbReference type="PROSITE" id="PS51012">
    <property type="entry name" value="ABC_TM2"/>
    <property type="match status" value="1"/>
</dbReference>
<evidence type="ECO:0000313" key="13">
    <source>
        <dbReference type="Proteomes" id="UP000028042"/>
    </source>
</evidence>
<proteinExistence type="inferred from homology"/>
<comment type="similarity">
    <text evidence="2 9">Belongs to the ABC-2 integral membrane protein family.</text>
</comment>
<evidence type="ECO:0000313" key="14">
    <source>
        <dbReference type="Proteomes" id="UP000030905"/>
    </source>
</evidence>
<reference evidence="12 13" key="3">
    <citation type="journal article" name="Genome Announc.">
        <title>Improved Draft Genome Sequence of Clostridium pasteurianum Strain ATCC 6013 (DSM 525) Using a Hybrid Next-Generation Sequencing Approach.</title>
        <authorList>
            <person name="Pyne M.E."/>
            <person name="Utturkar S."/>
            <person name="Brown S.D."/>
            <person name="Moo-Young M."/>
            <person name="Chung D.A."/>
            <person name="Chou C.P."/>
        </authorList>
    </citation>
    <scope>NUCLEOTIDE SEQUENCE [LARGE SCALE GENOMIC DNA]</scope>
    <source>
        <strain evidence="12 13">ATCC 6013</strain>
    </source>
</reference>
<feature type="transmembrane region" description="Helical" evidence="9">
    <location>
        <begin position="243"/>
        <end position="264"/>
    </location>
</feature>
<dbReference type="eggNOG" id="COG1682">
    <property type="taxonomic scope" value="Bacteria"/>
</dbReference>
<reference evidence="12" key="2">
    <citation type="submission" date="2015-10" db="EMBL/GenBank/DDBJ databases">
        <title>Improved Draft Genome Sequence of Clostridium pasteurianum Strain ATCC 6013 (DSM 525) Using a Hybrid Next-Generation Sequencing Approach.</title>
        <authorList>
            <person name="Pyne M.E."/>
            <person name="Utturkar S.M."/>
            <person name="Brown S.D."/>
            <person name="Moo-Young M."/>
            <person name="Chung D.A."/>
            <person name="Chou P.C."/>
        </authorList>
    </citation>
    <scope>NUCLEOTIDE SEQUENCE</scope>
    <source>
        <strain evidence="12">ATCC 6013</strain>
    </source>
</reference>
<dbReference type="GeneID" id="93073868"/>
<evidence type="ECO:0000256" key="7">
    <source>
        <dbReference type="ARBA" id="ARBA00022989"/>
    </source>
</evidence>
<evidence type="ECO:0000313" key="11">
    <source>
        <dbReference type="EMBL" id="AJA51764.1"/>
    </source>
</evidence>
<accession>A0A0H3J1L0</accession>
<dbReference type="Pfam" id="PF01061">
    <property type="entry name" value="ABC2_membrane"/>
    <property type="match status" value="1"/>
</dbReference>
<dbReference type="PANTHER" id="PTHR30413:SF8">
    <property type="entry name" value="TRANSPORT PERMEASE PROTEIN"/>
    <property type="match status" value="1"/>
</dbReference>
<dbReference type="InterPro" id="IPR047817">
    <property type="entry name" value="ABC2_TM_bact-type"/>
</dbReference>
<dbReference type="Proteomes" id="UP000030905">
    <property type="component" value="Chromosome"/>
</dbReference>
<keyword evidence="6 9" id="KW-0812">Transmembrane</keyword>
<keyword evidence="4 9" id="KW-1003">Cell membrane</keyword>
<evidence type="ECO:0000256" key="2">
    <source>
        <dbReference type="ARBA" id="ARBA00007783"/>
    </source>
</evidence>
<keyword evidence="14" id="KW-1185">Reference proteome</keyword>
<reference evidence="11 14" key="1">
    <citation type="journal article" date="2015" name="Genome Announc.">
        <title>Complete Genome Sequence of the Nitrogen-Fixing and Solvent-Producing Clostridium pasteurianum DSM 525.</title>
        <authorList>
            <person name="Poehlein A."/>
            <person name="Grosse-Honebrink A."/>
            <person name="Zhang Y."/>
            <person name="Minton N.P."/>
            <person name="Daniel R."/>
        </authorList>
    </citation>
    <scope>NUCLEOTIDE SEQUENCE [LARGE SCALE GENOMIC DNA]</scope>
    <source>
        <strain evidence="11">DSM 525</strain>
        <strain evidence="14">DSM 525 / ATCC 6013</strain>
    </source>
</reference>
<feature type="transmembrane region" description="Helical" evidence="9">
    <location>
        <begin position="69"/>
        <end position="90"/>
    </location>
</feature>
<keyword evidence="5" id="KW-0997">Cell inner membrane</keyword>
<evidence type="ECO:0000256" key="4">
    <source>
        <dbReference type="ARBA" id="ARBA00022475"/>
    </source>
</evidence>
<dbReference type="RefSeq" id="WP_003443692.1">
    <property type="nucleotide sequence ID" value="NZ_ANZB01000004.1"/>
</dbReference>
<evidence type="ECO:0000313" key="12">
    <source>
        <dbReference type="EMBL" id="KRU12228.1"/>
    </source>
</evidence>
<dbReference type="GO" id="GO:0140359">
    <property type="term" value="F:ABC-type transporter activity"/>
    <property type="evidence" value="ECO:0007669"/>
    <property type="project" value="InterPro"/>
</dbReference>
<organism evidence="11 14">
    <name type="scientific">Clostridium pasteurianum DSM 525 = ATCC 6013</name>
    <dbReference type="NCBI Taxonomy" id="1262449"/>
    <lineage>
        <taxon>Bacteria</taxon>
        <taxon>Bacillati</taxon>
        <taxon>Bacillota</taxon>
        <taxon>Clostridia</taxon>
        <taxon>Eubacteriales</taxon>
        <taxon>Clostridiaceae</taxon>
        <taxon>Clostridium</taxon>
    </lineage>
</organism>
<evidence type="ECO:0000256" key="1">
    <source>
        <dbReference type="ARBA" id="ARBA00004429"/>
    </source>
</evidence>
<dbReference type="PATRIC" id="fig|1262449.3.peg.1541"/>
<keyword evidence="3 9" id="KW-0813">Transport</keyword>
<feature type="transmembrane region" description="Helical" evidence="9">
    <location>
        <begin position="179"/>
        <end position="198"/>
    </location>
</feature>
<dbReference type="AlphaFoldDB" id="A0A0H3J1L0"/>
<evidence type="ECO:0000259" key="10">
    <source>
        <dbReference type="PROSITE" id="PS51012"/>
    </source>
</evidence>
<evidence type="ECO:0000256" key="5">
    <source>
        <dbReference type="ARBA" id="ARBA00022519"/>
    </source>
</evidence>
<name>A0A0H3J1L0_CLOPA</name>
<dbReference type="GO" id="GO:0005886">
    <property type="term" value="C:plasma membrane"/>
    <property type="evidence" value="ECO:0007669"/>
    <property type="project" value="UniProtKB-SubCell"/>
</dbReference>
<evidence type="ECO:0000256" key="3">
    <source>
        <dbReference type="ARBA" id="ARBA00022448"/>
    </source>
</evidence>
<protein>
    <recommendedName>
        <fullName evidence="9">Transport permease protein</fullName>
    </recommendedName>
</protein>
<gene>
    <name evidence="11" type="primary">rfbA</name>
    <name evidence="11" type="ORF">CLPA_c17060</name>
    <name evidence="12" type="ORF">CP6013_01475</name>
</gene>
<feature type="domain" description="ABC transmembrane type-2" evidence="10">
    <location>
        <begin position="39"/>
        <end position="267"/>
    </location>
</feature>
<comment type="subcellular location">
    <subcellularLocation>
        <location evidence="1">Cell inner membrane</location>
        <topology evidence="1">Multi-pass membrane protein</topology>
    </subcellularLocation>
    <subcellularLocation>
        <location evidence="9">Cell membrane</location>
        <topology evidence="9">Multi-pass membrane protein</topology>
    </subcellularLocation>
</comment>
<dbReference type="KEGG" id="cpae:CPAST_c17060"/>
<dbReference type="PANTHER" id="PTHR30413">
    <property type="entry name" value="INNER MEMBRANE TRANSPORT PERMEASE"/>
    <property type="match status" value="1"/>
</dbReference>
<dbReference type="GO" id="GO:0015920">
    <property type="term" value="P:lipopolysaccharide transport"/>
    <property type="evidence" value="ECO:0007669"/>
    <property type="project" value="TreeGrafter"/>
</dbReference>
<keyword evidence="7 9" id="KW-1133">Transmembrane helix</keyword>
<evidence type="ECO:0000256" key="9">
    <source>
        <dbReference type="RuleBase" id="RU361157"/>
    </source>
</evidence>
<dbReference type="EMBL" id="CP009268">
    <property type="protein sequence ID" value="AJA51764.1"/>
    <property type="molecule type" value="Genomic_DNA"/>
</dbReference>
<dbReference type="KEGG" id="cpat:CLPA_c17060"/>
<dbReference type="Proteomes" id="UP000028042">
    <property type="component" value="Unassembled WGS sequence"/>
</dbReference>